<evidence type="ECO:0000313" key="2">
    <source>
        <dbReference type="Proteomes" id="UP000218103"/>
    </source>
</evidence>
<reference evidence="2" key="1">
    <citation type="submission" date="2017-09" db="EMBL/GenBank/DDBJ databases">
        <title>FDA dAtabase for Regulatory Grade micrObial Sequences (FDA-ARGOS): Supporting development and validation of Infectious Disease Dx tests.</title>
        <authorList>
            <person name="Minogue T."/>
            <person name="Wolcott M."/>
            <person name="Wasieloski L."/>
            <person name="Aguilar W."/>
            <person name="Moore D."/>
            <person name="Tallon L.J."/>
            <person name="Sadzewicz L."/>
            <person name="Ott S."/>
            <person name="Zhao X."/>
            <person name="Nagaraj S."/>
            <person name="Vavikolanu K."/>
            <person name="Aluvathingal J."/>
            <person name="Nadendla S."/>
            <person name="Sichtig H."/>
        </authorList>
    </citation>
    <scope>NUCLEOTIDE SEQUENCE [LARGE SCALE GENOMIC DNA]</scope>
    <source>
        <strain evidence="2">FDAARGOS_388</strain>
    </source>
</reference>
<organism evidence="1 2">
    <name type="scientific">Burkholderia cepacia</name>
    <name type="common">Pseudomonas cepacia</name>
    <dbReference type="NCBI Taxonomy" id="292"/>
    <lineage>
        <taxon>Bacteria</taxon>
        <taxon>Pseudomonadati</taxon>
        <taxon>Pseudomonadota</taxon>
        <taxon>Betaproteobacteria</taxon>
        <taxon>Burkholderiales</taxon>
        <taxon>Burkholderiaceae</taxon>
        <taxon>Burkholderia</taxon>
        <taxon>Burkholderia cepacia complex</taxon>
    </lineage>
</organism>
<proteinExistence type="predicted"/>
<protein>
    <submittedName>
        <fullName evidence="1">DUF1064 domain-containing protein</fullName>
    </submittedName>
</protein>
<sequence>MTQQHSAKRRMQALGRLKVGAMNQTEHRYAGHLEARKQAGEVAWYRFEGVKLRLADNTFYTPDFAVMLANGQLEAHEVKGHWQDDARVKIKVAAEMYPFRFIAVKPRAARDGGGWHQEEFE</sequence>
<accession>A0ABM6NVL9</accession>
<dbReference type="RefSeq" id="WP_027787542.1">
    <property type="nucleotide sequence ID" value="NZ_BCNU01000004.1"/>
</dbReference>
<evidence type="ECO:0000313" key="1">
    <source>
        <dbReference type="EMBL" id="ATF78976.1"/>
    </source>
</evidence>
<name>A0ABM6NVL9_BURCE</name>
<dbReference type="Proteomes" id="UP000218103">
    <property type="component" value="Chromosome 1"/>
</dbReference>
<gene>
    <name evidence="1" type="ORF">CO711_17170</name>
</gene>
<dbReference type="EMBL" id="CP023518">
    <property type="protein sequence ID" value="ATF78976.1"/>
    <property type="molecule type" value="Genomic_DNA"/>
</dbReference>
<dbReference type="Gene3D" id="3.40.91.30">
    <property type="match status" value="1"/>
</dbReference>
<keyword evidence="2" id="KW-1185">Reference proteome</keyword>